<dbReference type="OrthoDB" id="3234297at2759"/>
<accession>A0A8H5GE99</accession>
<keyword evidence="1" id="KW-0812">Transmembrane</keyword>
<feature type="transmembrane region" description="Helical" evidence="1">
    <location>
        <begin position="29"/>
        <end position="46"/>
    </location>
</feature>
<proteinExistence type="predicted"/>
<keyword evidence="3" id="KW-1185">Reference proteome</keyword>
<organism evidence="2 3">
    <name type="scientific">Tetrapyrgos nigripes</name>
    <dbReference type="NCBI Taxonomy" id="182062"/>
    <lineage>
        <taxon>Eukaryota</taxon>
        <taxon>Fungi</taxon>
        <taxon>Dikarya</taxon>
        <taxon>Basidiomycota</taxon>
        <taxon>Agaricomycotina</taxon>
        <taxon>Agaricomycetes</taxon>
        <taxon>Agaricomycetidae</taxon>
        <taxon>Agaricales</taxon>
        <taxon>Marasmiineae</taxon>
        <taxon>Marasmiaceae</taxon>
        <taxon>Tetrapyrgos</taxon>
    </lineage>
</organism>
<feature type="transmembrane region" description="Helical" evidence="1">
    <location>
        <begin position="298"/>
        <end position="317"/>
    </location>
</feature>
<protein>
    <submittedName>
        <fullName evidence="2">Uncharacterized protein</fullName>
    </submittedName>
</protein>
<feature type="transmembrane region" description="Helical" evidence="1">
    <location>
        <begin position="58"/>
        <end position="76"/>
    </location>
</feature>
<dbReference type="AlphaFoldDB" id="A0A8H5GE99"/>
<reference evidence="2 3" key="1">
    <citation type="journal article" date="2020" name="ISME J.">
        <title>Uncovering the hidden diversity of litter-decomposition mechanisms in mushroom-forming fungi.</title>
        <authorList>
            <person name="Floudas D."/>
            <person name="Bentzer J."/>
            <person name="Ahren D."/>
            <person name="Johansson T."/>
            <person name="Persson P."/>
            <person name="Tunlid A."/>
        </authorList>
    </citation>
    <scope>NUCLEOTIDE SEQUENCE [LARGE SCALE GENOMIC DNA]</scope>
    <source>
        <strain evidence="2 3">CBS 291.85</strain>
    </source>
</reference>
<feature type="transmembrane region" description="Helical" evidence="1">
    <location>
        <begin position="96"/>
        <end position="115"/>
    </location>
</feature>
<evidence type="ECO:0000313" key="2">
    <source>
        <dbReference type="EMBL" id="KAF5363191.1"/>
    </source>
</evidence>
<evidence type="ECO:0000256" key="1">
    <source>
        <dbReference type="SAM" id="Phobius"/>
    </source>
</evidence>
<gene>
    <name evidence="2" type="ORF">D9758_008312</name>
</gene>
<dbReference type="EMBL" id="JAACJM010000034">
    <property type="protein sequence ID" value="KAF5363191.1"/>
    <property type="molecule type" value="Genomic_DNA"/>
</dbReference>
<name>A0A8H5GE99_9AGAR</name>
<dbReference type="Proteomes" id="UP000559256">
    <property type="component" value="Unassembled WGS sequence"/>
</dbReference>
<evidence type="ECO:0000313" key="3">
    <source>
        <dbReference type="Proteomes" id="UP000559256"/>
    </source>
</evidence>
<feature type="transmembrane region" description="Helical" evidence="1">
    <location>
        <begin position="175"/>
        <end position="193"/>
    </location>
</feature>
<comment type="caution">
    <text evidence="2">The sequence shown here is derived from an EMBL/GenBank/DDBJ whole genome shotgun (WGS) entry which is preliminary data.</text>
</comment>
<feature type="transmembrane region" description="Helical" evidence="1">
    <location>
        <begin position="256"/>
        <end position="286"/>
    </location>
</feature>
<sequence>MQCMPELLPLDMETSETDGSPPNPDMQGYVVRLSCFFSHLGIAILISQSKHSRRSCYIKVLFPMLFILLGTLSSIGRGQLNIADVHFAIIQSRSPVFVYMLLFVLPDLFFKESMYKPTIEPIDLPRKLDFKVLFDRFLASLTILLVLAVHAVLYFDPSAYESGGPAVRSDTKAEIYPMIGLVVCCFIFYEIIIHRERDFRHASIDSLAGIERKEIQNDIQRQLKERDLRELCQSSRRNRREETRRMISPQMNWRRYYWGLFATWGVIARRYPSMIFMISAVLFWYWSLQMNIWTTEKHYEFSYGQFLAMFAAGEIWYKCCKRLKKEDVLRLLSRKKGLANNGELVPRTLWELFGRYRDAPEDALLPTEAVAVEMRSLT</sequence>
<keyword evidence="1" id="KW-1133">Transmembrane helix</keyword>
<feature type="transmembrane region" description="Helical" evidence="1">
    <location>
        <begin position="136"/>
        <end position="155"/>
    </location>
</feature>
<keyword evidence="1" id="KW-0472">Membrane</keyword>